<gene>
    <name evidence="2" type="ORF">KIH39_03755</name>
</gene>
<accession>A0A8E6B6Z8</accession>
<proteinExistence type="predicted"/>
<dbReference type="RefSeq" id="WP_213497933.1">
    <property type="nucleotide sequence ID" value="NZ_CP074694.1"/>
</dbReference>
<name>A0A8E6B6Z8_9BACT</name>
<dbReference type="KEGG" id="tsph:KIH39_03755"/>
<reference evidence="2" key="1">
    <citation type="submission" date="2021-05" db="EMBL/GenBank/DDBJ databases">
        <title>Complete genome sequence of the cellulolytic planctomycete Telmatocola sphagniphila SP2T and characterization of the first cellulase from planctomycetes.</title>
        <authorList>
            <person name="Rakitin A.L."/>
            <person name="Beletsky A.V."/>
            <person name="Naumoff D.G."/>
            <person name="Kulichevskaya I.S."/>
            <person name="Mardanov A.V."/>
            <person name="Ravin N.V."/>
            <person name="Dedysh S.N."/>
        </authorList>
    </citation>
    <scope>NUCLEOTIDE SEQUENCE</scope>
    <source>
        <strain evidence="2">SP2T</strain>
    </source>
</reference>
<protein>
    <submittedName>
        <fullName evidence="2">Uncharacterized protein</fullName>
    </submittedName>
</protein>
<dbReference type="AlphaFoldDB" id="A0A8E6B6Z8"/>
<feature type="chain" id="PRO_5034517751" evidence="1">
    <location>
        <begin position="20"/>
        <end position="189"/>
    </location>
</feature>
<keyword evidence="3" id="KW-1185">Reference proteome</keyword>
<evidence type="ECO:0000256" key="1">
    <source>
        <dbReference type="SAM" id="SignalP"/>
    </source>
</evidence>
<evidence type="ECO:0000313" key="3">
    <source>
        <dbReference type="Proteomes" id="UP000676194"/>
    </source>
</evidence>
<feature type="signal peptide" evidence="1">
    <location>
        <begin position="1"/>
        <end position="19"/>
    </location>
</feature>
<dbReference type="EMBL" id="CP074694">
    <property type="protein sequence ID" value="QVL33043.1"/>
    <property type="molecule type" value="Genomic_DNA"/>
</dbReference>
<dbReference type="Proteomes" id="UP000676194">
    <property type="component" value="Chromosome"/>
</dbReference>
<keyword evidence="1" id="KW-0732">Signal</keyword>
<evidence type="ECO:0000313" key="2">
    <source>
        <dbReference type="EMBL" id="QVL33043.1"/>
    </source>
</evidence>
<sequence length="189" mass="21209">MKYLVLLSALLLMLTVCPAQERSAESGRRIQQFHILHKLDYLIENQTPSDPAGLPADRSVPKPNSKYASAFMLIPTRYEDAPIQQKTEIFRVAARTIPEQTLGSASWETAVIVPGTVLGDKGDAIWNYLTIFDLKPLFVTRETQEPSLFLSKQTTLRTANSEDSQDLLLRPNLIKSDLTARGQEHQKSD</sequence>
<organism evidence="2 3">
    <name type="scientific">Telmatocola sphagniphila</name>
    <dbReference type="NCBI Taxonomy" id="1123043"/>
    <lineage>
        <taxon>Bacteria</taxon>
        <taxon>Pseudomonadati</taxon>
        <taxon>Planctomycetota</taxon>
        <taxon>Planctomycetia</taxon>
        <taxon>Gemmatales</taxon>
        <taxon>Gemmataceae</taxon>
    </lineage>
</organism>